<dbReference type="InterPro" id="IPR002052">
    <property type="entry name" value="DNA_methylase_N6_adenine_CS"/>
</dbReference>
<keyword evidence="4 11" id="KW-0808">Transferase</keyword>
<dbReference type="PANTHER" id="PTHR42933">
    <property type="entry name" value="SLR6095 PROTEIN"/>
    <property type="match status" value="1"/>
</dbReference>
<evidence type="ECO:0000313" key="12">
    <source>
        <dbReference type="Proteomes" id="UP000032279"/>
    </source>
</evidence>
<dbReference type="AlphaFoldDB" id="A0A0D1A7E4"/>
<keyword evidence="3 11" id="KW-0489">Methyltransferase</keyword>
<dbReference type="SUPFAM" id="SSF53335">
    <property type="entry name" value="S-adenosyl-L-methionine-dependent methyltransferases"/>
    <property type="match status" value="1"/>
</dbReference>
<dbReference type="EC" id="2.1.1.72" evidence="2"/>
<evidence type="ECO:0000256" key="1">
    <source>
        <dbReference type="ARBA" id="ARBA00006594"/>
    </source>
</evidence>
<protein>
    <recommendedName>
        <fullName evidence="2">site-specific DNA-methyltransferase (adenine-specific)</fullName>
        <ecNumber evidence="2">2.1.1.72</ecNumber>
    </recommendedName>
</protein>
<evidence type="ECO:0000256" key="6">
    <source>
        <dbReference type="ARBA" id="ARBA00022747"/>
    </source>
</evidence>
<dbReference type="InterPro" id="IPR051537">
    <property type="entry name" value="DNA_Adenine_Mtase"/>
</dbReference>
<keyword evidence="6" id="KW-0680">Restriction system</keyword>
<dbReference type="InterPro" id="IPR022749">
    <property type="entry name" value="D12N6_MeTrfase_N"/>
</dbReference>
<dbReference type="PROSITE" id="PS00092">
    <property type="entry name" value="N6_MTASE"/>
    <property type="match status" value="1"/>
</dbReference>
<feature type="domain" description="DNA methylase adenine-specific" evidence="9">
    <location>
        <begin position="174"/>
        <end position="496"/>
    </location>
</feature>
<evidence type="ECO:0000256" key="2">
    <source>
        <dbReference type="ARBA" id="ARBA00011900"/>
    </source>
</evidence>
<dbReference type="InterPro" id="IPR029063">
    <property type="entry name" value="SAM-dependent_MTases_sf"/>
</dbReference>
<comment type="catalytic activity">
    <reaction evidence="7">
        <text>a 2'-deoxyadenosine in DNA + S-adenosyl-L-methionine = an N(6)-methyl-2'-deoxyadenosine in DNA + S-adenosyl-L-homocysteine + H(+)</text>
        <dbReference type="Rhea" id="RHEA:15197"/>
        <dbReference type="Rhea" id="RHEA-COMP:12418"/>
        <dbReference type="Rhea" id="RHEA-COMP:12419"/>
        <dbReference type="ChEBI" id="CHEBI:15378"/>
        <dbReference type="ChEBI" id="CHEBI:57856"/>
        <dbReference type="ChEBI" id="CHEBI:59789"/>
        <dbReference type="ChEBI" id="CHEBI:90615"/>
        <dbReference type="ChEBI" id="CHEBI:90616"/>
        <dbReference type="EC" id="2.1.1.72"/>
    </reaction>
</comment>
<dbReference type="GO" id="GO:0009307">
    <property type="term" value="P:DNA restriction-modification system"/>
    <property type="evidence" value="ECO:0007669"/>
    <property type="project" value="UniProtKB-KW"/>
</dbReference>
<comment type="caution">
    <text evidence="11">The sequence shown here is derived from an EMBL/GenBank/DDBJ whole genome shotgun (WGS) entry which is preliminary data.</text>
</comment>
<evidence type="ECO:0000259" key="9">
    <source>
        <dbReference type="Pfam" id="PF02384"/>
    </source>
</evidence>
<dbReference type="InterPro" id="IPR004546">
    <property type="entry name" value="Restrct_endonuc_T1M"/>
</dbReference>
<proteinExistence type="inferred from homology"/>
<evidence type="ECO:0000313" key="11">
    <source>
        <dbReference type="EMBL" id="KIS03805.1"/>
    </source>
</evidence>
<accession>A0A0D1A7E4</accession>
<dbReference type="STRING" id="1335616.WDC_0546"/>
<dbReference type="Proteomes" id="UP000032279">
    <property type="component" value="Unassembled WGS sequence"/>
</dbReference>
<evidence type="ECO:0000256" key="4">
    <source>
        <dbReference type="ARBA" id="ARBA00022679"/>
    </source>
</evidence>
<dbReference type="NCBIfam" id="TIGR00497">
    <property type="entry name" value="hsdM"/>
    <property type="match status" value="1"/>
</dbReference>
<keyword evidence="12" id="KW-1185">Reference proteome</keyword>
<evidence type="ECO:0000256" key="8">
    <source>
        <dbReference type="SAM" id="Coils"/>
    </source>
</evidence>
<dbReference type="InterPro" id="IPR003356">
    <property type="entry name" value="DNA_methylase_A-5"/>
</dbReference>
<name>A0A0D1A7E4_9LACO</name>
<dbReference type="GO" id="GO:0003677">
    <property type="term" value="F:DNA binding"/>
    <property type="evidence" value="ECO:0007669"/>
    <property type="project" value="InterPro"/>
</dbReference>
<keyword evidence="5" id="KW-0949">S-adenosyl-L-methionine</keyword>
<dbReference type="Gene3D" id="1.20.1260.30">
    <property type="match status" value="1"/>
</dbReference>
<organism evidence="11 12">
    <name type="scientific">Paucilactobacillus wasatchensis</name>
    <dbReference type="NCBI Taxonomy" id="1335616"/>
    <lineage>
        <taxon>Bacteria</taxon>
        <taxon>Bacillati</taxon>
        <taxon>Bacillota</taxon>
        <taxon>Bacilli</taxon>
        <taxon>Lactobacillales</taxon>
        <taxon>Lactobacillaceae</taxon>
        <taxon>Paucilactobacillus</taxon>
    </lineage>
</organism>
<dbReference type="PANTHER" id="PTHR42933:SF1">
    <property type="entry name" value="SITE-SPECIFIC DNA-METHYLTRANSFERASE (ADENINE-SPECIFIC)"/>
    <property type="match status" value="1"/>
</dbReference>
<dbReference type="RefSeq" id="WP_052497770.1">
    <property type="nucleotide sequence ID" value="NZ_AWTT01000009.1"/>
</dbReference>
<dbReference type="Gene3D" id="3.40.50.150">
    <property type="entry name" value="Vaccinia Virus protein VP39"/>
    <property type="match status" value="1"/>
</dbReference>
<dbReference type="Pfam" id="PF02384">
    <property type="entry name" value="N6_Mtase"/>
    <property type="match status" value="1"/>
</dbReference>
<dbReference type="EMBL" id="AWTT01000009">
    <property type="protein sequence ID" value="KIS03805.1"/>
    <property type="molecule type" value="Genomic_DNA"/>
</dbReference>
<feature type="domain" description="N6 adenine-specific DNA methyltransferase N-terminal" evidence="10">
    <location>
        <begin position="12"/>
        <end position="164"/>
    </location>
</feature>
<evidence type="ECO:0000256" key="7">
    <source>
        <dbReference type="ARBA" id="ARBA00047942"/>
    </source>
</evidence>
<dbReference type="GO" id="GO:0032259">
    <property type="term" value="P:methylation"/>
    <property type="evidence" value="ECO:0007669"/>
    <property type="project" value="UniProtKB-KW"/>
</dbReference>
<dbReference type="GO" id="GO:0009007">
    <property type="term" value="F:site-specific DNA-methyltransferase (adenine-specific) activity"/>
    <property type="evidence" value="ECO:0007669"/>
    <property type="project" value="UniProtKB-EC"/>
</dbReference>
<dbReference type="InterPro" id="IPR038333">
    <property type="entry name" value="T1MK-like_N_sf"/>
</dbReference>
<dbReference type="GO" id="GO:0008170">
    <property type="term" value="F:N-methyltransferase activity"/>
    <property type="evidence" value="ECO:0007669"/>
    <property type="project" value="InterPro"/>
</dbReference>
<gene>
    <name evidence="11" type="ORF">WDC_0546</name>
</gene>
<feature type="coiled-coil region" evidence="8">
    <location>
        <begin position="806"/>
        <end position="851"/>
    </location>
</feature>
<evidence type="ECO:0000259" key="10">
    <source>
        <dbReference type="Pfam" id="PF12161"/>
    </source>
</evidence>
<dbReference type="PRINTS" id="PR00507">
    <property type="entry name" value="N12N6MTFRASE"/>
</dbReference>
<reference evidence="11 12" key="1">
    <citation type="submission" date="2013-08" db="EMBL/GenBank/DDBJ databases">
        <title>Lactobacillus wasatchii sp. WDC04, a late gas producing bacteria isolated from aged chedder cheese.</title>
        <authorList>
            <person name="Oberg C.J."/>
            <person name="Culumber M."/>
            <person name="McMahon D.J."/>
            <person name="Broadbent J.R."/>
            <person name="Oberg T.S."/>
            <person name="Ortaki F."/>
        </authorList>
    </citation>
    <scope>NUCLEOTIDE SEQUENCE [LARGE SCALE GENOMIC DNA]</scope>
    <source>
        <strain evidence="11 12">WDC04</strain>
    </source>
</reference>
<comment type="similarity">
    <text evidence="1">Belongs to the N(4)/N(6)-methyltransferase family.</text>
</comment>
<dbReference type="Pfam" id="PF12161">
    <property type="entry name" value="HsdM_N"/>
    <property type="match status" value="1"/>
</dbReference>
<evidence type="ECO:0000256" key="5">
    <source>
        <dbReference type="ARBA" id="ARBA00022691"/>
    </source>
</evidence>
<dbReference type="PATRIC" id="fig|1335616.4.peg.547"/>
<sequence>MAIQSNQELYTRLWNGAEQLRGSMEAAKYKDYMLGIMFYKFLSDKTLQAFSETAEIDENVYETYIGYASDTEVMKEVYKALIEDLGYYVQPNDLYQTWLKNIANNTFEVASIENAISNFQRNVQQSINRHDFDGLFSSLDVNSPDLGSDLNKRNKNLRSLIKLFADLDMTELQKSDVLGDAYEYLVGQFGMESGKKAGEFYTPRQVSEVMAQVITNSTNNIRSIYDPAVGSGSLLLTLARHLTNADKKILQYFGQEYNTATYNLTRMNLLLHGVQPDHMTINNGDTLRDDWPEDPNNPQQSRQFDAVVMNPPYSYNWSQGTDSAYSEASLTDPRFQDYEALAPKTKADFAFLLHGLYHLDQNGAMAIVLPHGVLFRGGDEETIRKNLLKKNQIHAIIGMPSSLFTNTGIPVVVIILKKNRVLNGEKDVLIIDASDGFVNDGKQNRLRERDIAKIVDTVSERKEVPGFSHLATLKEIEENEFNLNIPRYVEKIEHEEVQDVEGHLKGGIPKYAIDNLTVLNKLCGEELNNSFNEIRPGYVKQAVDNDELRNRIFKSTKLEAEKKTYTAAISSFEERWFNKLAQVDAAKNIEDLKTEMADEAKQQLSIDGIVDPYSSYQVIANLWNDNLTIDIELIQKYGLITAGRALKQLYKTKKKNNQSIQVEDGQEGSLLSKKLVQQHLFADDLSHLQEVQNSVENAQSEMEQLIEDGKSNDDFDGLIFSEGELLSKKDQVKVKDLDKTADADAIEWLNSYADKEKERKIENKKLSELTDSLDKKTFSIYENLSEQQITDMLRIKWFDSFRDDIINLLSNKIDAELNDLKNLADRYDETLADIQAEKKKIEDEFMELAAQLVEGDPNGR</sequence>
<evidence type="ECO:0000256" key="3">
    <source>
        <dbReference type="ARBA" id="ARBA00022603"/>
    </source>
</evidence>
<keyword evidence="8" id="KW-0175">Coiled coil</keyword>